<comment type="caution">
    <text evidence="1">The sequence shown here is derived from an EMBL/GenBank/DDBJ whole genome shotgun (WGS) entry which is preliminary data.</text>
</comment>
<dbReference type="Proteomes" id="UP000070319">
    <property type="component" value="Unassembled WGS sequence"/>
</dbReference>
<proteinExistence type="predicted"/>
<sequence length="62" mass="7206">MKWMVDATPLAMCWYAMTRLNEVAARKRLNMNTVPKSFRLIQNVSPKKMPNMISVNDATPHR</sequence>
<evidence type="ECO:0000313" key="1">
    <source>
        <dbReference type="EMBL" id="KXT54926.1"/>
    </source>
</evidence>
<dbReference type="AlphaFoldDB" id="A0A139LU27"/>
<accession>A0A139LU27</accession>
<evidence type="ECO:0000313" key="2">
    <source>
        <dbReference type="Proteomes" id="UP000070319"/>
    </source>
</evidence>
<gene>
    <name evidence="1" type="ORF">HMPREF2531_00407</name>
</gene>
<dbReference type="EMBL" id="LTDF01000034">
    <property type="protein sequence ID" value="KXT54926.1"/>
    <property type="molecule type" value="Genomic_DNA"/>
</dbReference>
<organism evidence="1">
    <name type="scientific">Bacteroides intestinalis</name>
    <dbReference type="NCBI Taxonomy" id="329854"/>
    <lineage>
        <taxon>Bacteria</taxon>
        <taxon>Pseudomonadati</taxon>
        <taxon>Bacteroidota</taxon>
        <taxon>Bacteroidia</taxon>
        <taxon>Bacteroidales</taxon>
        <taxon>Bacteroidaceae</taxon>
        <taxon>Bacteroides</taxon>
    </lineage>
</organism>
<name>A0A139LU27_9BACE</name>
<protein>
    <submittedName>
        <fullName evidence="1">Uncharacterized protein</fullName>
    </submittedName>
</protein>
<reference evidence="1 2" key="1">
    <citation type="submission" date="2016-02" db="EMBL/GenBank/DDBJ databases">
        <authorList>
            <person name="Wen L."/>
            <person name="He K."/>
            <person name="Yang H."/>
        </authorList>
    </citation>
    <scope>NUCLEOTIDE SEQUENCE [LARGE SCALE GENOMIC DNA]</scope>
    <source>
        <strain evidence="1 2">KLE1704</strain>
    </source>
</reference>